<dbReference type="EMBL" id="BARV01001883">
    <property type="protein sequence ID" value="GAI01087.1"/>
    <property type="molecule type" value="Genomic_DNA"/>
</dbReference>
<proteinExistence type="predicted"/>
<name>X1K272_9ZZZZ</name>
<evidence type="ECO:0000313" key="1">
    <source>
        <dbReference type="EMBL" id="GAI01087.1"/>
    </source>
</evidence>
<reference evidence="1" key="1">
    <citation type="journal article" date="2014" name="Front. Microbiol.">
        <title>High frequency of phylogenetically diverse reductive dehalogenase-homologous genes in deep subseafloor sedimentary metagenomes.</title>
        <authorList>
            <person name="Kawai M."/>
            <person name="Futagami T."/>
            <person name="Toyoda A."/>
            <person name="Takaki Y."/>
            <person name="Nishi S."/>
            <person name="Hori S."/>
            <person name="Arai W."/>
            <person name="Tsubouchi T."/>
            <person name="Morono Y."/>
            <person name="Uchiyama I."/>
            <person name="Ito T."/>
            <person name="Fujiyama A."/>
            <person name="Inagaki F."/>
            <person name="Takami H."/>
        </authorList>
    </citation>
    <scope>NUCLEOTIDE SEQUENCE</scope>
    <source>
        <strain evidence="1">Expedition CK06-06</strain>
    </source>
</reference>
<protein>
    <submittedName>
        <fullName evidence="1">Uncharacterized protein</fullName>
    </submittedName>
</protein>
<comment type="caution">
    <text evidence="1">The sequence shown here is derived from an EMBL/GenBank/DDBJ whole genome shotgun (WGS) entry which is preliminary data.</text>
</comment>
<accession>X1K272</accession>
<gene>
    <name evidence="1" type="ORF">S06H3_05153</name>
</gene>
<dbReference type="AlphaFoldDB" id="X1K272"/>
<sequence length="131" mass="13927">MFSYTKYTIPGGTLGITGVIRIKATGVSRSNNGDKTYKLKLGGVVIATLTVGPSESDLSWTLFAACHNLGAVDSQSWSAFWADESVIDLNKTATAGALNTANDQVLEITGQLANADDVCEVRDWTIEINPT</sequence>
<organism evidence="1">
    <name type="scientific">marine sediment metagenome</name>
    <dbReference type="NCBI Taxonomy" id="412755"/>
    <lineage>
        <taxon>unclassified sequences</taxon>
        <taxon>metagenomes</taxon>
        <taxon>ecological metagenomes</taxon>
    </lineage>
</organism>